<dbReference type="SUPFAM" id="SSF52540">
    <property type="entry name" value="P-loop containing nucleoside triphosphate hydrolases"/>
    <property type="match status" value="1"/>
</dbReference>
<evidence type="ECO:0000256" key="1">
    <source>
        <dbReference type="ARBA" id="ARBA00022448"/>
    </source>
</evidence>
<dbReference type="RefSeq" id="WP_307241710.1">
    <property type="nucleotide sequence ID" value="NZ_JAUSQZ010000001.1"/>
</dbReference>
<proteinExistence type="predicted"/>
<comment type="caution">
    <text evidence="3">The sequence shown here is derived from an EMBL/GenBank/DDBJ whole genome shotgun (WGS) entry which is preliminary data.</text>
</comment>
<dbReference type="InterPro" id="IPR003439">
    <property type="entry name" value="ABC_transporter-like_ATP-bd"/>
</dbReference>
<organism evidence="3 4">
    <name type="scientific">Kineosporia succinea</name>
    <dbReference type="NCBI Taxonomy" id="84632"/>
    <lineage>
        <taxon>Bacteria</taxon>
        <taxon>Bacillati</taxon>
        <taxon>Actinomycetota</taxon>
        <taxon>Actinomycetes</taxon>
        <taxon>Kineosporiales</taxon>
        <taxon>Kineosporiaceae</taxon>
        <taxon>Kineosporia</taxon>
    </lineage>
</organism>
<keyword evidence="3" id="KW-0547">Nucleotide-binding</keyword>
<dbReference type="PANTHER" id="PTHR42781">
    <property type="entry name" value="SPERMIDINE/PUTRESCINE IMPORT ATP-BINDING PROTEIN POTA"/>
    <property type="match status" value="1"/>
</dbReference>
<keyword evidence="3" id="KW-0067">ATP-binding</keyword>
<dbReference type="InterPro" id="IPR013611">
    <property type="entry name" value="Transp-assoc_OB_typ2"/>
</dbReference>
<keyword evidence="1" id="KW-0813">Transport</keyword>
<keyword evidence="4" id="KW-1185">Reference proteome</keyword>
<dbReference type="EMBL" id="JAUSQZ010000001">
    <property type="protein sequence ID" value="MDP9826667.1"/>
    <property type="molecule type" value="Genomic_DNA"/>
</dbReference>
<dbReference type="Gene3D" id="3.40.50.300">
    <property type="entry name" value="P-loop containing nucleotide triphosphate hydrolases"/>
    <property type="match status" value="1"/>
</dbReference>
<sequence length="356" mass="38014">MAGTRLSYVHSLRPRTTALLTVTGLRKSYRSRAGQATAVDSISLAVEAGQVLSLLGPARAGKSVALSLIAGRERPDAGRIQLSGHDVPRGRHDIGHVATGFGFTARQSVREVMTAALRTGGSGRRGLDDELATVLARLTFDGDPDARVAELPAREQLLVAIGREAVAGARVLLLDEPLEPVERPLRDQAQDDILALRQEFGLTLVIATRNPRQAMNLSERVAVMINGRLEQTGAPIEVYERPATEEVAALGGAVNLLGPAASVQLLNQTATFSVRPEKIRIVETGYEAAPDEVLAIGTVLTVVYGGATTRITIQLDADAAVIRVLRMNSAAPEDLPASPGQRVTLIWPRRDATRFV</sequence>
<dbReference type="Proteomes" id="UP001235712">
    <property type="component" value="Unassembled WGS sequence"/>
</dbReference>
<name>A0ABT9P2E0_9ACTN</name>
<dbReference type="GO" id="GO:0005524">
    <property type="term" value="F:ATP binding"/>
    <property type="evidence" value="ECO:0007669"/>
    <property type="project" value="UniProtKB-KW"/>
</dbReference>
<evidence type="ECO:0000259" key="2">
    <source>
        <dbReference type="PROSITE" id="PS50893"/>
    </source>
</evidence>
<dbReference type="PANTHER" id="PTHR42781:SF4">
    <property type="entry name" value="SPERMIDINE_PUTRESCINE IMPORT ATP-BINDING PROTEIN POTA"/>
    <property type="match status" value="1"/>
</dbReference>
<accession>A0ABT9P2E0</accession>
<dbReference type="InterPro" id="IPR050093">
    <property type="entry name" value="ABC_SmlMolc_Importer"/>
</dbReference>
<dbReference type="SUPFAM" id="SSF50331">
    <property type="entry name" value="MOP-like"/>
    <property type="match status" value="1"/>
</dbReference>
<dbReference type="Pfam" id="PF00005">
    <property type="entry name" value="ABC_tran"/>
    <property type="match status" value="1"/>
</dbReference>
<dbReference type="Pfam" id="PF08402">
    <property type="entry name" value="TOBE_2"/>
    <property type="match status" value="1"/>
</dbReference>
<feature type="domain" description="ABC transporter" evidence="2">
    <location>
        <begin position="20"/>
        <end position="251"/>
    </location>
</feature>
<gene>
    <name evidence="3" type="ORF">J2S57_002416</name>
</gene>
<evidence type="ECO:0000313" key="3">
    <source>
        <dbReference type="EMBL" id="MDP9826667.1"/>
    </source>
</evidence>
<protein>
    <submittedName>
        <fullName evidence="3">Spermidine/putrescine transport system ATP-binding protein</fullName>
    </submittedName>
</protein>
<dbReference type="PROSITE" id="PS50893">
    <property type="entry name" value="ABC_TRANSPORTER_2"/>
    <property type="match status" value="1"/>
</dbReference>
<reference evidence="3 4" key="1">
    <citation type="submission" date="2023-07" db="EMBL/GenBank/DDBJ databases">
        <title>Sequencing the genomes of 1000 actinobacteria strains.</title>
        <authorList>
            <person name="Klenk H.-P."/>
        </authorList>
    </citation>
    <scope>NUCLEOTIDE SEQUENCE [LARGE SCALE GENOMIC DNA]</scope>
    <source>
        <strain evidence="3 4">DSM 44388</strain>
    </source>
</reference>
<dbReference type="InterPro" id="IPR027417">
    <property type="entry name" value="P-loop_NTPase"/>
</dbReference>
<evidence type="ECO:0000313" key="4">
    <source>
        <dbReference type="Proteomes" id="UP001235712"/>
    </source>
</evidence>
<dbReference type="InterPro" id="IPR008995">
    <property type="entry name" value="Mo/tungstate-bd_C_term_dom"/>
</dbReference>